<evidence type="ECO:0000313" key="3">
    <source>
        <dbReference type="Proteomes" id="UP000776983"/>
    </source>
</evidence>
<evidence type="ECO:0000313" key="2">
    <source>
        <dbReference type="EMBL" id="MCB5362953.1"/>
    </source>
</evidence>
<proteinExistence type="predicted"/>
<feature type="compositionally biased region" description="Basic and acidic residues" evidence="1">
    <location>
        <begin position="24"/>
        <end position="41"/>
    </location>
</feature>
<evidence type="ECO:0000256" key="1">
    <source>
        <dbReference type="SAM" id="MobiDB-lite"/>
    </source>
</evidence>
<dbReference type="RefSeq" id="WP_226953199.1">
    <property type="nucleotide sequence ID" value="NZ_JACDXW010000002.1"/>
</dbReference>
<dbReference type="Proteomes" id="UP000776983">
    <property type="component" value="Unassembled WGS sequence"/>
</dbReference>
<protein>
    <submittedName>
        <fullName evidence="2">Uncharacterized protein</fullName>
    </submittedName>
</protein>
<dbReference type="EMBL" id="JACDXW010000002">
    <property type="protein sequence ID" value="MCB5362953.1"/>
    <property type="molecule type" value="Genomic_DNA"/>
</dbReference>
<keyword evidence="3" id="KW-1185">Reference proteome</keyword>
<organism evidence="2 3">
    <name type="scientific">Mesopusillimonas faecipullorum</name>
    <dbReference type="NCBI Taxonomy" id="2755040"/>
    <lineage>
        <taxon>Bacteria</taxon>
        <taxon>Pseudomonadati</taxon>
        <taxon>Pseudomonadota</taxon>
        <taxon>Betaproteobacteria</taxon>
        <taxon>Burkholderiales</taxon>
        <taxon>Alcaligenaceae</taxon>
        <taxon>Mesopusillimonas</taxon>
    </lineage>
</organism>
<name>A0ABS8CAD2_9BURK</name>
<reference evidence="2 3" key="1">
    <citation type="submission" date="2020-07" db="EMBL/GenBank/DDBJ databases">
        <title>Pusillimonas sp. nov., isolated from poultry manure in Taiwan.</title>
        <authorList>
            <person name="Lin S.-Y."/>
            <person name="Tang Y.-S."/>
            <person name="Young C.-C."/>
        </authorList>
    </citation>
    <scope>NUCLEOTIDE SEQUENCE [LARGE SCALE GENOMIC DNA]</scope>
    <source>
        <strain evidence="2 3">CC-YST705</strain>
    </source>
</reference>
<gene>
    <name evidence="2" type="ORF">H0484_04175</name>
</gene>
<feature type="compositionally biased region" description="Basic and acidic residues" evidence="1">
    <location>
        <begin position="1"/>
        <end position="11"/>
    </location>
</feature>
<comment type="caution">
    <text evidence="2">The sequence shown here is derived from an EMBL/GenBank/DDBJ whole genome shotgun (WGS) entry which is preliminary data.</text>
</comment>
<sequence>MSEHKPQEDGGAKASRTSEQVPPPERKPELESDVHPQRRVGEAPLPDESDNIPGDENQPNLVRSRG</sequence>
<feature type="compositionally biased region" description="Polar residues" evidence="1">
    <location>
        <begin position="57"/>
        <end position="66"/>
    </location>
</feature>
<feature type="region of interest" description="Disordered" evidence="1">
    <location>
        <begin position="1"/>
        <end position="66"/>
    </location>
</feature>
<accession>A0ABS8CAD2</accession>